<organism evidence="1 2">
    <name type="scientific">Nonomuraea rosea</name>
    <dbReference type="NCBI Taxonomy" id="638574"/>
    <lineage>
        <taxon>Bacteria</taxon>
        <taxon>Bacillati</taxon>
        <taxon>Actinomycetota</taxon>
        <taxon>Actinomycetes</taxon>
        <taxon>Streptosporangiales</taxon>
        <taxon>Streptosporangiaceae</taxon>
        <taxon>Nonomuraea</taxon>
    </lineage>
</organism>
<sequence length="110" mass="11824">MAENFAELPQSNSVRLIDFEDVRVVPGIVPNSFILIVSGTKPYLNMKVSLSPLVYIKQPEFWGIEVVGSLPGIGLPATAPYTVSLPLDGILGTKGIEVIGANVRKTFDVP</sequence>
<name>A0ABP6XSE1_9ACTN</name>
<dbReference type="EMBL" id="BAABDQ010000014">
    <property type="protein sequence ID" value="GAA3571445.1"/>
    <property type="molecule type" value="Genomic_DNA"/>
</dbReference>
<keyword evidence="2" id="KW-1185">Reference proteome</keyword>
<protein>
    <submittedName>
        <fullName evidence="1">Uncharacterized protein</fullName>
    </submittedName>
</protein>
<gene>
    <name evidence="1" type="ORF">GCM10022419_060380</name>
</gene>
<evidence type="ECO:0000313" key="2">
    <source>
        <dbReference type="Proteomes" id="UP001500630"/>
    </source>
</evidence>
<evidence type="ECO:0000313" key="1">
    <source>
        <dbReference type="EMBL" id="GAA3571445.1"/>
    </source>
</evidence>
<proteinExistence type="predicted"/>
<accession>A0ABP6XSE1</accession>
<dbReference type="Proteomes" id="UP001500630">
    <property type="component" value="Unassembled WGS sequence"/>
</dbReference>
<comment type="caution">
    <text evidence="1">The sequence shown here is derived from an EMBL/GenBank/DDBJ whole genome shotgun (WGS) entry which is preliminary data.</text>
</comment>
<dbReference type="RefSeq" id="WP_345566923.1">
    <property type="nucleotide sequence ID" value="NZ_BAABDQ010000014.1"/>
</dbReference>
<reference evidence="2" key="1">
    <citation type="journal article" date="2019" name="Int. J. Syst. Evol. Microbiol.">
        <title>The Global Catalogue of Microorganisms (GCM) 10K type strain sequencing project: providing services to taxonomists for standard genome sequencing and annotation.</title>
        <authorList>
            <consortium name="The Broad Institute Genomics Platform"/>
            <consortium name="The Broad Institute Genome Sequencing Center for Infectious Disease"/>
            <person name="Wu L."/>
            <person name="Ma J."/>
        </authorList>
    </citation>
    <scope>NUCLEOTIDE SEQUENCE [LARGE SCALE GENOMIC DNA]</scope>
    <source>
        <strain evidence="2">JCM 17326</strain>
    </source>
</reference>